<reference evidence="1 2" key="1">
    <citation type="journal article" date="2007" name="J. Bacteriol.">
        <title>Genome sequence analysis of the emerging human pathogenic acetic acid bacterium Granulibacter bethesdensis.</title>
        <authorList>
            <person name="Greenberg D.E."/>
            <person name="Porcella S.F."/>
            <person name="Zelazny A.M."/>
            <person name="Virtaneva K."/>
            <person name="Sturdevant D.E."/>
            <person name="Kupko J.J.III."/>
            <person name="Barbian K.D."/>
            <person name="Babar A."/>
            <person name="Dorward D.W."/>
            <person name="Holland S.M."/>
        </authorList>
    </citation>
    <scope>NUCLEOTIDE SEQUENCE [LARGE SCALE GENOMIC DNA]</scope>
    <source>
        <strain evidence="2">ATCC BAA-1260 / CGDNIH1</strain>
    </source>
</reference>
<dbReference type="eggNOG" id="COG5509">
    <property type="taxonomic scope" value="Bacteria"/>
</dbReference>
<dbReference type="KEGG" id="gbe:GbCGDNIH1_1360"/>
<organism evidence="1 2">
    <name type="scientific">Granulibacter bethesdensis (strain ATCC BAA-1260 / CGDNIH1)</name>
    <dbReference type="NCBI Taxonomy" id="391165"/>
    <lineage>
        <taxon>Bacteria</taxon>
        <taxon>Pseudomonadati</taxon>
        <taxon>Pseudomonadota</taxon>
        <taxon>Alphaproteobacteria</taxon>
        <taxon>Acetobacterales</taxon>
        <taxon>Acetobacteraceae</taxon>
        <taxon>Granulibacter</taxon>
    </lineage>
</organism>
<sequence>MDLSAMPGQDLLLPGCVINLIPPYDFSRRVVLRSNPRLLDKQMQDDDLPRPPTGSWPLILDPLGINELRDYIVHLKAEILRVEQAIARREAHRGGVEAIFKGLGPNGS</sequence>
<proteinExistence type="predicted"/>
<accession>Q0BSE4</accession>
<keyword evidence="2" id="KW-1185">Reference proteome</keyword>
<dbReference type="InterPro" id="IPR009579">
    <property type="entry name" value="DUF1192"/>
</dbReference>
<dbReference type="EMBL" id="CP000394">
    <property type="protein sequence ID" value="ABI62258.1"/>
    <property type="molecule type" value="Genomic_DNA"/>
</dbReference>
<evidence type="ECO:0000313" key="1">
    <source>
        <dbReference type="EMBL" id="ABI62258.1"/>
    </source>
</evidence>
<protein>
    <submittedName>
        <fullName evidence="1">Uncharacterized protein</fullName>
    </submittedName>
</protein>
<dbReference type="AlphaFoldDB" id="Q0BSE4"/>
<dbReference type="Pfam" id="PF06698">
    <property type="entry name" value="DUF1192"/>
    <property type="match status" value="1"/>
</dbReference>
<evidence type="ECO:0000313" key="2">
    <source>
        <dbReference type="Proteomes" id="UP000001963"/>
    </source>
</evidence>
<dbReference type="HOGENOM" id="CLU_2193247_0_0_5"/>
<dbReference type="STRING" id="391165.GbCGDNIH1_1360"/>
<name>Q0BSE4_GRABC</name>
<gene>
    <name evidence="1" type="ordered locus">GbCGDNIH1_1360</name>
</gene>
<dbReference type="Proteomes" id="UP000001963">
    <property type="component" value="Chromosome"/>
</dbReference>